<dbReference type="GO" id="GO:0098793">
    <property type="term" value="C:presynapse"/>
    <property type="evidence" value="ECO:0007669"/>
    <property type="project" value="GOC"/>
</dbReference>
<dbReference type="PANTHER" id="PTHR10024:SF364">
    <property type="entry name" value="C2 DOMAIN-CONTAINING PROTEIN"/>
    <property type="match status" value="1"/>
</dbReference>
<dbReference type="GO" id="GO:0005509">
    <property type="term" value="F:calcium ion binding"/>
    <property type="evidence" value="ECO:0007669"/>
    <property type="project" value="TreeGrafter"/>
</dbReference>
<reference evidence="2" key="1">
    <citation type="submission" date="2013-11" db="EMBL/GenBank/DDBJ databases">
        <authorList>
            <person name="Sternberg P."/>
            <person name="Dillman A."/>
            <person name="Macchietto M."/>
        </authorList>
    </citation>
    <scope>NUCLEOTIDE SEQUENCE</scope>
    <source>
        <strain evidence="2">ALL</strain>
    </source>
</reference>
<protein>
    <recommendedName>
        <fullName evidence="1">C2 domain-containing protein</fullName>
    </recommendedName>
</protein>
<dbReference type="GO" id="GO:0005886">
    <property type="term" value="C:plasma membrane"/>
    <property type="evidence" value="ECO:0007669"/>
    <property type="project" value="TreeGrafter"/>
</dbReference>
<dbReference type="EMBL" id="AZBU02000001">
    <property type="protein sequence ID" value="TMS40118.1"/>
    <property type="molecule type" value="Genomic_DNA"/>
</dbReference>
<dbReference type="GO" id="GO:0006906">
    <property type="term" value="P:vesicle fusion"/>
    <property type="evidence" value="ECO:0007669"/>
    <property type="project" value="TreeGrafter"/>
</dbReference>
<dbReference type="GO" id="GO:0030424">
    <property type="term" value="C:axon"/>
    <property type="evidence" value="ECO:0007669"/>
    <property type="project" value="TreeGrafter"/>
</dbReference>
<dbReference type="SMART" id="SM00239">
    <property type="entry name" value="C2"/>
    <property type="match status" value="1"/>
</dbReference>
<dbReference type="CDD" id="cd00276">
    <property type="entry name" value="C2B_Synaptotagmin"/>
    <property type="match status" value="1"/>
</dbReference>
<dbReference type="InterPro" id="IPR000008">
    <property type="entry name" value="C2_dom"/>
</dbReference>
<comment type="caution">
    <text evidence="2">The sequence shown here is derived from an EMBL/GenBank/DDBJ whole genome shotgun (WGS) entry which is preliminary data.</text>
</comment>
<dbReference type="PANTHER" id="PTHR10024">
    <property type="entry name" value="SYNAPTOTAGMIN"/>
    <property type="match status" value="1"/>
</dbReference>
<dbReference type="GO" id="GO:0030276">
    <property type="term" value="F:clathrin binding"/>
    <property type="evidence" value="ECO:0007669"/>
    <property type="project" value="TreeGrafter"/>
</dbReference>
<sequence length="334" mass="38096">MDIGSSESETREMTRDEILHLKKIKLPEVRMALEFNKEEKKLNMYVKNVVKLPTLFYSPGTTCLVGLIVIRNAARRWLGRRKSSIDMSKIPPGNFTYLHTLAVPRTSTPVFNEFFSTDLTTSQYHSTMLKVQFRHKDRHDNETVIAEYDHWLDSYPIEKFTEFELPLFIAHPDLGSVEFSLCYLPTAERLSVTIMRTIGLHVEGSNANCVVKVALVIRERLRDRQKTKILPGASVVFNQTMAFDLPRKEIASATLIVSVYQVKESSTSKVDKEKLDICDESPSAMISPTPFVRLRRIGRVALSATNEGSERAHWNSAIDSPREKITEIHALKQL</sequence>
<name>A0A4U8VB39_STECR</name>
<dbReference type="GO" id="GO:0005544">
    <property type="term" value="F:calcium-dependent phospholipid binding"/>
    <property type="evidence" value="ECO:0007669"/>
    <property type="project" value="TreeGrafter"/>
</dbReference>
<evidence type="ECO:0000259" key="1">
    <source>
        <dbReference type="SMART" id="SM00239"/>
    </source>
</evidence>
<organism evidence="2">
    <name type="scientific">Steinernema carpocapsae</name>
    <name type="common">Entomopathogenic nematode</name>
    <dbReference type="NCBI Taxonomy" id="34508"/>
    <lineage>
        <taxon>Eukaryota</taxon>
        <taxon>Metazoa</taxon>
        <taxon>Ecdysozoa</taxon>
        <taxon>Nematoda</taxon>
        <taxon>Chromadorea</taxon>
        <taxon>Rhabditida</taxon>
        <taxon>Tylenchina</taxon>
        <taxon>Panagrolaimomorpha</taxon>
        <taxon>Strongyloidoidea</taxon>
        <taxon>Steinernematidae</taxon>
        <taxon>Steinernema</taxon>
    </lineage>
</organism>
<reference evidence="2" key="3">
    <citation type="journal article" date="2019" name="G3 (Bethesda)">
        <title>Hybrid Assembly of the Genome of the Entomopathogenic Nematode Steinernema carpocapsae Identifies the X-Chromosome.</title>
        <authorList>
            <person name="Serra L."/>
            <person name="Macchietto M."/>
            <person name="Macias-Munoz A."/>
            <person name="McGill C.J."/>
            <person name="Rodriguez I.M."/>
            <person name="Rodriguez B."/>
            <person name="Murad R."/>
            <person name="Mortazavi A."/>
        </authorList>
    </citation>
    <scope>NUCLEOTIDE SEQUENCE [LARGE SCALE GENOMIC DNA]</scope>
    <source>
        <strain evidence="2">ALL</strain>
    </source>
</reference>
<accession>A0A4U8VB39</accession>
<dbReference type="GO" id="GO:0000149">
    <property type="term" value="F:SNARE binding"/>
    <property type="evidence" value="ECO:0007669"/>
    <property type="project" value="TreeGrafter"/>
</dbReference>
<dbReference type="Pfam" id="PF00168">
    <property type="entry name" value="C2"/>
    <property type="match status" value="2"/>
</dbReference>
<proteinExistence type="predicted"/>
<feature type="domain" description="C2" evidence="1">
    <location>
        <begin position="189"/>
        <end position="326"/>
    </location>
</feature>
<evidence type="ECO:0000313" key="2">
    <source>
        <dbReference type="EMBL" id="TMS40118.1"/>
    </source>
</evidence>
<dbReference type="SUPFAM" id="SSF49562">
    <property type="entry name" value="C2 domain (Calcium/lipid-binding domain, CaLB)"/>
    <property type="match status" value="2"/>
</dbReference>
<dbReference type="GO" id="GO:0048791">
    <property type="term" value="P:calcium ion-regulated exocytosis of neurotransmitter"/>
    <property type="evidence" value="ECO:0007669"/>
    <property type="project" value="TreeGrafter"/>
</dbReference>
<dbReference type="OrthoDB" id="67700at2759"/>
<dbReference type="InterPro" id="IPR035892">
    <property type="entry name" value="C2_domain_sf"/>
</dbReference>
<dbReference type="GO" id="GO:0070382">
    <property type="term" value="C:exocytic vesicle"/>
    <property type="evidence" value="ECO:0007669"/>
    <property type="project" value="TreeGrafter"/>
</dbReference>
<dbReference type="Gene3D" id="2.60.40.150">
    <property type="entry name" value="C2 domain"/>
    <property type="match status" value="2"/>
</dbReference>
<dbReference type="AlphaFoldDB" id="A0A4U8VB39"/>
<reference evidence="2" key="2">
    <citation type="journal article" date="2015" name="Genome Biol.">
        <title>Comparative genomics of Steinernema reveals deeply conserved gene regulatory networks.</title>
        <authorList>
            <person name="Dillman A.R."/>
            <person name="Macchietto M."/>
            <person name="Porter C.F."/>
            <person name="Rogers A."/>
            <person name="Williams B."/>
            <person name="Antoshechkin I."/>
            <person name="Lee M.M."/>
            <person name="Goodwin Z."/>
            <person name="Lu X."/>
            <person name="Lewis E.E."/>
            <person name="Goodrich-Blair H."/>
            <person name="Stock S.P."/>
            <person name="Adams B.J."/>
            <person name="Sternberg P.W."/>
            <person name="Mortazavi A."/>
        </authorList>
    </citation>
    <scope>NUCLEOTIDE SEQUENCE [LARGE SCALE GENOMIC DNA]</scope>
    <source>
        <strain evidence="2">ALL</strain>
    </source>
</reference>
<gene>
    <name evidence="2" type="ORF">L596_006539</name>
</gene>
<dbReference type="GO" id="GO:0001786">
    <property type="term" value="F:phosphatidylserine binding"/>
    <property type="evidence" value="ECO:0007669"/>
    <property type="project" value="TreeGrafter"/>
</dbReference>